<dbReference type="PANTHER" id="PTHR30055">
    <property type="entry name" value="HTH-TYPE TRANSCRIPTIONAL REGULATOR RUTR"/>
    <property type="match status" value="1"/>
</dbReference>
<keyword evidence="3" id="KW-0804">Transcription</keyword>
<dbReference type="SUPFAM" id="SSF48498">
    <property type="entry name" value="Tetracyclin repressor-like, C-terminal domain"/>
    <property type="match status" value="1"/>
</dbReference>
<dbReference type="Proteomes" id="UP001595974">
    <property type="component" value="Unassembled WGS sequence"/>
</dbReference>
<dbReference type="PANTHER" id="PTHR30055:SF234">
    <property type="entry name" value="HTH-TYPE TRANSCRIPTIONAL REGULATOR BETI"/>
    <property type="match status" value="1"/>
</dbReference>
<evidence type="ECO:0000256" key="2">
    <source>
        <dbReference type="ARBA" id="ARBA00023125"/>
    </source>
</evidence>
<dbReference type="PRINTS" id="PR00455">
    <property type="entry name" value="HTHTETR"/>
</dbReference>
<dbReference type="Gene3D" id="1.10.357.10">
    <property type="entry name" value="Tetracycline Repressor, domain 2"/>
    <property type="match status" value="1"/>
</dbReference>
<dbReference type="RefSeq" id="WP_096452822.1">
    <property type="nucleotide sequence ID" value="NZ_JBHSOG010000016.1"/>
</dbReference>
<evidence type="ECO:0000259" key="5">
    <source>
        <dbReference type="PROSITE" id="PS50977"/>
    </source>
</evidence>
<reference evidence="7" key="1">
    <citation type="journal article" date="2019" name="Int. J. Syst. Evol. Microbiol.">
        <title>The Global Catalogue of Microorganisms (GCM) 10K type strain sequencing project: providing services to taxonomists for standard genome sequencing and annotation.</title>
        <authorList>
            <consortium name="The Broad Institute Genomics Platform"/>
            <consortium name="The Broad Institute Genome Sequencing Center for Infectious Disease"/>
            <person name="Wu L."/>
            <person name="Ma J."/>
        </authorList>
    </citation>
    <scope>NUCLEOTIDE SEQUENCE [LARGE SCALE GENOMIC DNA]</scope>
    <source>
        <strain evidence="7">SHR3</strain>
    </source>
</reference>
<dbReference type="InterPro" id="IPR050109">
    <property type="entry name" value="HTH-type_TetR-like_transc_reg"/>
</dbReference>
<feature type="domain" description="HTH tetR-type" evidence="5">
    <location>
        <begin position="19"/>
        <end position="79"/>
    </location>
</feature>
<dbReference type="PROSITE" id="PS50977">
    <property type="entry name" value="HTH_TETR_2"/>
    <property type="match status" value="1"/>
</dbReference>
<evidence type="ECO:0000256" key="3">
    <source>
        <dbReference type="ARBA" id="ARBA00023163"/>
    </source>
</evidence>
<evidence type="ECO:0000256" key="4">
    <source>
        <dbReference type="PROSITE-ProRule" id="PRU00335"/>
    </source>
</evidence>
<dbReference type="InterPro" id="IPR009057">
    <property type="entry name" value="Homeodomain-like_sf"/>
</dbReference>
<dbReference type="Pfam" id="PF00440">
    <property type="entry name" value="TetR_N"/>
    <property type="match status" value="1"/>
</dbReference>
<proteinExistence type="predicted"/>
<comment type="caution">
    <text evidence="6">The sequence shown here is derived from an EMBL/GenBank/DDBJ whole genome shotgun (WGS) entry which is preliminary data.</text>
</comment>
<evidence type="ECO:0000313" key="6">
    <source>
        <dbReference type="EMBL" id="MFC5768830.1"/>
    </source>
</evidence>
<dbReference type="SUPFAM" id="SSF46689">
    <property type="entry name" value="Homeodomain-like"/>
    <property type="match status" value="1"/>
</dbReference>
<organism evidence="6 7">
    <name type="scientific">Thauera sinica</name>
    <dbReference type="NCBI Taxonomy" id="2665146"/>
    <lineage>
        <taxon>Bacteria</taxon>
        <taxon>Pseudomonadati</taxon>
        <taxon>Pseudomonadota</taxon>
        <taxon>Betaproteobacteria</taxon>
        <taxon>Rhodocyclales</taxon>
        <taxon>Zoogloeaceae</taxon>
        <taxon>Thauera</taxon>
    </lineage>
</organism>
<keyword evidence="7" id="KW-1185">Reference proteome</keyword>
<dbReference type="InterPro" id="IPR001647">
    <property type="entry name" value="HTH_TetR"/>
</dbReference>
<gene>
    <name evidence="6" type="ORF">ACFPTN_05550</name>
</gene>
<accession>A0ABW1ANQ8</accession>
<sequence>MIIHHHKPRARGRPRGQDSTCRERLLEAALAAFAAQGYEAAGLRAIAAAAGCDVSMVAHYFGSKAELWTAVVDRLELRVREDMREIAALGTAGPLEARLVAAVDLMFEHAVRNREILRFIVRESAEPGERFDRVVGRLIKPTLEACLPLWQEAIDAGLFSVNKPLILHSMVFGGMSFLISAAPVMSRVSHTEMSVSDVKAEFLSGLFSYLEGRSASAGAQR</sequence>
<evidence type="ECO:0000256" key="1">
    <source>
        <dbReference type="ARBA" id="ARBA00023015"/>
    </source>
</evidence>
<name>A0ABW1ANQ8_9RHOO</name>
<protein>
    <submittedName>
        <fullName evidence="6">TetR/AcrR family transcriptional regulator</fullName>
    </submittedName>
</protein>
<dbReference type="EMBL" id="JBHSOG010000016">
    <property type="protein sequence ID" value="MFC5768830.1"/>
    <property type="molecule type" value="Genomic_DNA"/>
</dbReference>
<feature type="DNA-binding region" description="H-T-H motif" evidence="4">
    <location>
        <begin position="42"/>
        <end position="61"/>
    </location>
</feature>
<keyword evidence="2 4" id="KW-0238">DNA-binding</keyword>
<keyword evidence="1" id="KW-0805">Transcription regulation</keyword>
<evidence type="ECO:0000313" key="7">
    <source>
        <dbReference type="Proteomes" id="UP001595974"/>
    </source>
</evidence>
<dbReference type="InterPro" id="IPR036271">
    <property type="entry name" value="Tet_transcr_reg_TetR-rel_C_sf"/>
</dbReference>
<dbReference type="Pfam" id="PF09209">
    <property type="entry name" value="CecR_C"/>
    <property type="match status" value="1"/>
</dbReference>
<dbReference type="InterPro" id="IPR015292">
    <property type="entry name" value="Tscrpt_reg_YbiH_C"/>
</dbReference>